<evidence type="ECO:0000256" key="1">
    <source>
        <dbReference type="ARBA" id="ARBA00006484"/>
    </source>
</evidence>
<dbReference type="AlphaFoldDB" id="A0A4Y9ZFF3"/>
<dbReference type="PRINTS" id="PR00081">
    <property type="entry name" value="GDHRDH"/>
</dbReference>
<reference evidence="4 5" key="1">
    <citation type="submission" date="2019-02" db="EMBL/GenBank/DDBJ databases">
        <title>Genome sequencing of the rare red list fungi Dentipellis fragilis.</title>
        <authorList>
            <person name="Buettner E."/>
            <person name="Kellner H."/>
        </authorList>
    </citation>
    <scope>NUCLEOTIDE SEQUENCE [LARGE SCALE GENOMIC DNA]</scope>
    <source>
        <strain evidence="4 5">DSM 105465</strain>
    </source>
</reference>
<evidence type="ECO:0000256" key="3">
    <source>
        <dbReference type="ARBA" id="ARBA00023002"/>
    </source>
</evidence>
<dbReference type="PANTHER" id="PTHR48107:SF7">
    <property type="entry name" value="RE15974P"/>
    <property type="match status" value="1"/>
</dbReference>
<dbReference type="Proteomes" id="UP000298327">
    <property type="component" value="Unassembled WGS sequence"/>
</dbReference>
<dbReference type="PANTHER" id="PTHR48107">
    <property type="entry name" value="NADPH-DEPENDENT ALDEHYDE REDUCTASE-LIKE PROTEIN, CHLOROPLASTIC-RELATED"/>
    <property type="match status" value="1"/>
</dbReference>
<gene>
    <name evidence="4" type="ORF">EVG20_g405</name>
</gene>
<keyword evidence="3" id="KW-0560">Oxidoreductase</keyword>
<accession>A0A4Y9ZFF3</accession>
<dbReference type="Pfam" id="PF13561">
    <property type="entry name" value="adh_short_C2"/>
    <property type="match status" value="1"/>
</dbReference>
<comment type="caution">
    <text evidence="4">The sequence shown here is derived from an EMBL/GenBank/DDBJ whole genome shotgun (WGS) entry which is preliminary data.</text>
</comment>
<keyword evidence="5" id="KW-1185">Reference proteome</keyword>
<dbReference type="Gene3D" id="3.40.50.720">
    <property type="entry name" value="NAD(P)-binding Rossmann-like Domain"/>
    <property type="match status" value="1"/>
</dbReference>
<dbReference type="PROSITE" id="PS00061">
    <property type="entry name" value="ADH_SHORT"/>
    <property type="match status" value="1"/>
</dbReference>
<evidence type="ECO:0000313" key="4">
    <source>
        <dbReference type="EMBL" id="TFY72603.1"/>
    </source>
</evidence>
<dbReference type="SUPFAM" id="SSF51735">
    <property type="entry name" value="NAD(P)-binding Rossmann-fold domains"/>
    <property type="match status" value="1"/>
</dbReference>
<dbReference type="EMBL" id="SEOQ01000010">
    <property type="protein sequence ID" value="TFY72603.1"/>
    <property type="molecule type" value="Genomic_DNA"/>
</dbReference>
<dbReference type="PRINTS" id="PR00080">
    <property type="entry name" value="SDRFAMILY"/>
</dbReference>
<name>A0A4Y9ZFF3_9AGAM</name>
<dbReference type="InterPro" id="IPR002347">
    <property type="entry name" value="SDR_fam"/>
</dbReference>
<evidence type="ECO:0000313" key="5">
    <source>
        <dbReference type="Proteomes" id="UP000298327"/>
    </source>
</evidence>
<dbReference type="InterPro" id="IPR036291">
    <property type="entry name" value="NAD(P)-bd_dom_sf"/>
</dbReference>
<dbReference type="InterPro" id="IPR020904">
    <property type="entry name" value="Sc_DH/Rdtase_CS"/>
</dbReference>
<evidence type="ECO:0008006" key="6">
    <source>
        <dbReference type="Google" id="ProtNLM"/>
    </source>
</evidence>
<evidence type="ECO:0000256" key="2">
    <source>
        <dbReference type="ARBA" id="ARBA00022857"/>
    </source>
</evidence>
<dbReference type="OrthoDB" id="5327538at2759"/>
<organism evidence="4 5">
    <name type="scientific">Dentipellis fragilis</name>
    <dbReference type="NCBI Taxonomy" id="205917"/>
    <lineage>
        <taxon>Eukaryota</taxon>
        <taxon>Fungi</taxon>
        <taxon>Dikarya</taxon>
        <taxon>Basidiomycota</taxon>
        <taxon>Agaricomycotina</taxon>
        <taxon>Agaricomycetes</taxon>
        <taxon>Russulales</taxon>
        <taxon>Hericiaceae</taxon>
        <taxon>Dentipellis</taxon>
    </lineage>
</organism>
<dbReference type="FunFam" id="3.40.50.720:FF:000084">
    <property type="entry name" value="Short-chain dehydrogenase reductase"/>
    <property type="match status" value="1"/>
</dbReference>
<comment type="similarity">
    <text evidence="1">Belongs to the short-chain dehydrogenases/reductases (SDR) family.</text>
</comment>
<sequence>MSSALPLSGKVAIVTGSSRSIGASVARKLGSDGAKVVVNYLSDANAAAEVVSAIKAEGKGDAVAIQADVSTIAGGQQLLDATLKAYGQLDILALNAGIMGSRVLADVDEEFFDAHININVKGPLFLVKAAAPSIPAGGRIIFFSSTLCRASTVLPNALTYVASKAAVEQFSRVLAKDLGARGVTVNTVAPGPTDTPLFRAGKSEQVIQFIANLNPSKRLGQPDEISPVVSFLASPGASWVNGQVIGVNGGFVV</sequence>
<dbReference type="GO" id="GO:0016614">
    <property type="term" value="F:oxidoreductase activity, acting on CH-OH group of donors"/>
    <property type="evidence" value="ECO:0007669"/>
    <property type="project" value="UniProtKB-ARBA"/>
</dbReference>
<keyword evidence="2" id="KW-0521">NADP</keyword>
<protein>
    <recommendedName>
        <fullName evidence="6">NAD(P)-binding protein</fullName>
    </recommendedName>
</protein>
<proteinExistence type="inferred from homology"/>
<dbReference type="STRING" id="205917.A0A4Y9ZFF3"/>